<proteinExistence type="predicted"/>
<evidence type="ECO:0000313" key="3">
    <source>
        <dbReference type="EMBL" id="SDB29583.1"/>
    </source>
</evidence>
<dbReference type="Proteomes" id="UP000198771">
    <property type="component" value="Unassembled WGS sequence"/>
</dbReference>
<dbReference type="RefSeq" id="WP_092119270.1">
    <property type="nucleotide sequence ID" value="NZ_FMXO01000007.1"/>
</dbReference>
<accession>A0A1G6C9N7</accession>
<reference evidence="3 4" key="1">
    <citation type="submission" date="2016-10" db="EMBL/GenBank/DDBJ databases">
        <authorList>
            <person name="de Groot N.N."/>
        </authorList>
    </citation>
    <scope>NUCLEOTIDE SEQUENCE [LARGE SCALE GENOMIC DNA]</scope>
    <source>
        <strain evidence="3 4">ASO4-2</strain>
    </source>
</reference>
<keyword evidence="1" id="KW-0732">Signal</keyword>
<dbReference type="STRING" id="617002.SAMN05660653_01425"/>
<dbReference type="Gene3D" id="1.10.530.10">
    <property type="match status" value="1"/>
</dbReference>
<dbReference type="Pfam" id="PF01464">
    <property type="entry name" value="SLT"/>
    <property type="match status" value="1"/>
</dbReference>
<feature type="signal peptide" evidence="1">
    <location>
        <begin position="1"/>
        <end position="29"/>
    </location>
</feature>
<sequence>MINLKNWMSRGWLCSLTTSFVLLSVTAVASHAEEQRISLPMTLEYNLLNALVLDTFLGGGAPAGVNEARTHKTLFYEQDGCQAVVVTAPRFREQAGELLTEIQVHLRYGRSMGSYCVLPVTFNGTLVLKQIPVVRSEDWSLRFIPTGSEIQNLDGQPARLASLAWGLIENHVLQSMTDISINLAIPKDELQTFLTLVLPDDHPQEILEMLQGMQPGEVQVLAHGLKLENTMAAFDALYRPEPEPHGSFFSVEELEAFIAEWEAWDAFLVHMITVMAGQPLSEEEQWLLLDMLLRMRHEFSARLDDPVMHDDLVRSQFVEVWTTLGPLFRGHLMNAKSESLLGYFAFFSASDALLALNGLGSALDLVISRDGLLRLARLLDEGAEDLPGYGPEMIPELQRLLGLERQDSSARTSPRSWIIQTLELAAGFFSTSSARAESPPAELRDNLEHWLFRGKDLEGYMARVTRVLNKKANSVIAESKAPFAHQDYFQDLVLATAWLESCFRQFRLSGGEIMYLRSSNNTSVGIMQINERVWRGLYDQTRLRWDPAYNSRVGAEILDLYYTKYAQPRMSREAGKDWDPDLQAAMLYAMYNGGPSQLERFLTRKSENSLHRSDRLFREKWDWVRQGELDKISICLIGR</sequence>
<evidence type="ECO:0000313" key="4">
    <source>
        <dbReference type="Proteomes" id="UP000198771"/>
    </source>
</evidence>
<dbReference type="SUPFAM" id="SSF53955">
    <property type="entry name" value="Lysozyme-like"/>
    <property type="match status" value="1"/>
</dbReference>
<evidence type="ECO:0000256" key="1">
    <source>
        <dbReference type="SAM" id="SignalP"/>
    </source>
</evidence>
<gene>
    <name evidence="3" type="ORF">SAMN05660653_01425</name>
</gene>
<evidence type="ECO:0000259" key="2">
    <source>
        <dbReference type="Pfam" id="PF01464"/>
    </source>
</evidence>
<dbReference type="InterPro" id="IPR023346">
    <property type="entry name" value="Lysozyme-like_dom_sf"/>
</dbReference>
<dbReference type="InterPro" id="IPR008258">
    <property type="entry name" value="Transglycosylase_SLT_dom_1"/>
</dbReference>
<dbReference type="EMBL" id="FMXO01000007">
    <property type="protein sequence ID" value="SDB29583.1"/>
    <property type="molecule type" value="Genomic_DNA"/>
</dbReference>
<organism evidence="3 4">
    <name type="scientific">Desulfonatronum thiosulfatophilum</name>
    <dbReference type="NCBI Taxonomy" id="617002"/>
    <lineage>
        <taxon>Bacteria</taxon>
        <taxon>Pseudomonadati</taxon>
        <taxon>Thermodesulfobacteriota</taxon>
        <taxon>Desulfovibrionia</taxon>
        <taxon>Desulfovibrionales</taxon>
        <taxon>Desulfonatronaceae</taxon>
        <taxon>Desulfonatronum</taxon>
    </lineage>
</organism>
<dbReference type="OrthoDB" id="5429008at2"/>
<feature type="domain" description="Transglycosylase SLT" evidence="2">
    <location>
        <begin position="490"/>
        <end position="605"/>
    </location>
</feature>
<feature type="chain" id="PRO_5011689196" evidence="1">
    <location>
        <begin position="30"/>
        <end position="639"/>
    </location>
</feature>
<dbReference type="AlphaFoldDB" id="A0A1G6C9N7"/>
<keyword evidence="4" id="KW-1185">Reference proteome</keyword>
<name>A0A1G6C9N7_9BACT</name>
<dbReference type="CDD" id="cd00254">
    <property type="entry name" value="LT-like"/>
    <property type="match status" value="1"/>
</dbReference>
<protein>
    <submittedName>
        <fullName evidence="3">Transglycosylase SLT domain-containing protein</fullName>
    </submittedName>
</protein>